<keyword evidence="1" id="KW-0472">Membrane</keyword>
<organism evidence="2 3">
    <name type="scientific">Canavalia gladiata</name>
    <name type="common">Sword bean</name>
    <name type="synonym">Dolichos gladiatus</name>
    <dbReference type="NCBI Taxonomy" id="3824"/>
    <lineage>
        <taxon>Eukaryota</taxon>
        <taxon>Viridiplantae</taxon>
        <taxon>Streptophyta</taxon>
        <taxon>Embryophyta</taxon>
        <taxon>Tracheophyta</taxon>
        <taxon>Spermatophyta</taxon>
        <taxon>Magnoliopsida</taxon>
        <taxon>eudicotyledons</taxon>
        <taxon>Gunneridae</taxon>
        <taxon>Pentapetalae</taxon>
        <taxon>rosids</taxon>
        <taxon>fabids</taxon>
        <taxon>Fabales</taxon>
        <taxon>Fabaceae</taxon>
        <taxon>Papilionoideae</taxon>
        <taxon>50 kb inversion clade</taxon>
        <taxon>NPAAA clade</taxon>
        <taxon>indigoferoid/millettioid clade</taxon>
        <taxon>Phaseoleae</taxon>
        <taxon>Canavalia</taxon>
    </lineage>
</organism>
<evidence type="ECO:0000313" key="2">
    <source>
        <dbReference type="EMBL" id="KAK7308174.1"/>
    </source>
</evidence>
<evidence type="ECO:0000313" key="3">
    <source>
        <dbReference type="Proteomes" id="UP001367508"/>
    </source>
</evidence>
<name>A0AAN9K166_CANGL</name>
<comment type="caution">
    <text evidence="2">The sequence shown here is derived from an EMBL/GenBank/DDBJ whole genome shotgun (WGS) entry which is preliminary data.</text>
</comment>
<reference evidence="2 3" key="1">
    <citation type="submission" date="2024-01" db="EMBL/GenBank/DDBJ databases">
        <title>The genomes of 5 underutilized Papilionoideae crops provide insights into root nodulation and disease resistanc.</title>
        <authorList>
            <person name="Jiang F."/>
        </authorList>
    </citation>
    <scope>NUCLEOTIDE SEQUENCE [LARGE SCALE GENOMIC DNA]</scope>
    <source>
        <strain evidence="2">LVBAO_FW01</strain>
        <tissue evidence="2">Leaves</tissue>
    </source>
</reference>
<evidence type="ECO:0000256" key="1">
    <source>
        <dbReference type="SAM" id="Phobius"/>
    </source>
</evidence>
<keyword evidence="1" id="KW-1133">Transmembrane helix</keyword>
<feature type="transmembrane region" description="Helical" evidence="1">
    <location>
        <begin position="45"/>
        <end position="64"/>
    </location>
</feature>
<protein>
    <submittedName>
        <fullName evidence="2">Uncharacterized protein</fullName>
    </submittedName>
</protein>
<dbReference type="EMBL" id="JAYMYQ010000010">
    <property type="protein sequence ID" value="KAK7308174.1"/>
    <property type="molecule type" value="Genomic_DNA"/>
</dbReference>
<dbReference type="AlphaFoldDB" id="A0AAN9K166"/>
<dbReference type="Proteomes" id="UP001367508">
    <property type="component" value="Unassembled WGS sequence"/>
</dbReference>
<keyword evidence="3" id="KW-1185">Reference proteome</keyword>
<keyword evidence="1" id="KW-0812">Transmembrane</keyword>
<gene>
    <name evidence="2" type="ORF">VNO77_41771</name>
</gene>
<proteinExistence type="predicted"/>
<accession>A0AAN9K166</accession>
<sequence>MELRPLRPSDSNTLALANWHMGYHALSLRPFPFIIHFGLDSMPLFVYFLVSGCEFLLASCRVVVEINKVLIYDMKRDVAMLLVSKTQPKAWSRGIASNP</sequence>